<dbReference type="PROSITE" id="PS50096">
    <property type="entry name" value="IQ"/>
    <property type="match status" value="2"/>
</dbReference>
<keyword evidence="5" id="KW-1185">Reference proteome</keyword>
<keyword evidence="1" id="KW-0175">Coiled coil</keyword>
<evidence type="ECO:0000256" key="1">
    <source>
        <dbReference type="SAM" id="Coils"/>
    </source>
</evidence>
<dbReference type="SUPFAM" id="SSF47473">
    <property type="entry name" value="EF-hand"/>
    <property type="match status" value="1"/>
</dbReference>
<feature type="region of interest" description="Disordered" evidence="2">
    <location>
        <begin position="109"/>
        <end position="157"/>
    </location>
</feature>
<evidence type="ECO:0000256" key="2">
    <source>
        <dbReference type="SAM" id="MobiDB-lite"/>
    </source>
</evidence>
<feature type="compositionally biased region" description="Polar residues" evidence="2">
    <location>
        <begin position="574"/>
        <end position="584"/>
    </location>
</feature>
<feature type="region of interest" description="Disordered" evidence="2">
    <location>
        <begin position="174"/>
        <end position="204"/>
    </location>
</feature>
<evidence type="ECO:0000313" key="5">
    <source>
        <dbReference type="Proteomes" id="UP000332933"/>
    </source>
</evidence>
<dbReference type="SMART" id="SM00015">
    <property type="entry name" value="IQ"/>
    <property type="match status" value="2"/>
</dbReference>
<feature type="region of interest" description="Disordered" evidence="2">
    <location>
        <begin position="574"/>
        <end position="602"/>
    </location>
</feature>
<dbReference type="InterPro" id="IPR029058">
    <property type="entry name" value="AB_hydrolase_fold"/>
</dbReference>
<evidence type="ECO:0000313" key="3">
    <source>
        <dbReference type="EMBL" id="KAF0697015.1"/>
    </source>
</evidence>
<gene>
    <name evidence="4" type="primary">Aste57867_12289</name>
    <name evidence="3" type="ORF">As57867_012244</name>
    <name evidence="4" type="ORF">ASTE57867_12289</name>
</gene>
<feature type="region of interest" description="Disordered" evidence="2">
    <location>
        <begin position="742"/>
        <end position="765"/>
    </location>
</feature>
<dbReference type="OrthoDB" id="70856at2759"/>
<dbReference type="Proteomes" id="UP000332933">
    <property type="component" value="Unassembled WGS sequence"/>
</dbReference>
<reference evidence="3" key="2">
    <citation type="submission" date="2019-06" db="EMBL/GenBank/DDBJ databases">
        <title>Genomics analysis of Aphanomyces spp. identifies a new class of oomycete effector associated with host adaptation.</title>
        <authorList>
            <person name="Gaulin E."/>
        </authorList>
    </citation>
    <scope>NUCLEOTIDE SEQUENCE</scope>
    <source>
        <strain evidence="3">CBS 578.67</strain>
    </source>
</reference>
<dbReference type="Gene3D" id="3.40.50.1820">
    <property type="entry name" value="alpha/beta hydrolase"/>
    <property type="match status" value="1"/>
</dbReference>
<dbReference type="SUPFAM" id="SSF53474">
    <property type="entry name" value="alpha/beta-Hydrolases"/>
    <property type="match status" value="1"/>
</dbReference>
<dbReference type="Pfam" id="PF00612">
    <property type="entry name" value="IQ"/>
    <property type="match status" value="1"/>
</dbReference>
<protein>
    <submittedName>
        <fullName evidence="4">Aste57867_12289 protein</fullName>
    </submittedName>
</protein>
<feature type="compositionally biased region" description="Polar residues" evidence="2">
    <location>
        <begin position="2691"/>
        <end position="2704"/>
    </location>
</feature>
<proteinExistence type="predicted"/>
<organism evidence="4 5">
    <name type="scientific">Aphanomyces stellatus</name>
    <dbReference type="NCBI Taxonomy" id="120398"/>
    <lineage>
        <taxon>Eukaryota</taxon>
        <taxon>Sar</taxon>
        <taxon>Stramenopiles</taxon>
        <taxon>Oomycota</taxon>
        <taxon>Saprolegniomycetes</taxon>
        <taxon>Saprolegniales</taxon>
        <taxon>Verrucalvaceae</taxon>
        <taxon>Aphanomyces</taxon>
    </lineage>
</organism>
<dbReference type="EMBL" id="VJMH01005348">
    <property type="protein sequence ID" value="KAF0697015.1"/>
    <property type="molecule type" value="Genomic_DNA"/>
</dbReference>
<feature type="region of interest" description="Disordered" evidence="2">
    <location>
        <begin position="689"/>
        <end position="718"/>
    </location>
</feature>
<name>A0A485KX67_9STRA</name>
<dbReference type="Gene3D" id="1.20.5.190">
    <property type="match status" value="1"/>
</dbReference>
<dbReference type="InterPro" id="IPR000048">
    <property type="entry name" value="IQ_motif_EF-hand-BS"/>
</dbReference>
<dbReference type="EMBL" id="CAADRA010005369">
    <property type="protein sequence ID" value="VFT89142.1"/>
    <property type="molecule type" value="Genomic_DNA"/>
</dbReference>
<feature type="region of interest" description="Disordered" evidence="2">
    <location>
        <begin position="1985"/>
        <end position="2033"/>
    </location>
</feature>
<accession>A0A485KX67</accession>
<sequence>MAPLALLQQKCAEAAATLRELLLTAGKRGISVEDSFGHFDVQQEGVVDLSQFILGLRALGIPLGVEAASLLLRQLSETSTTHLTVQDFHRLCIQLPTVKRKKIGPLKGVKTSAKKYKPSVGGDDDDGGQDNDPTTADTPSREAHIAQAQGLPTWARDRSKRALKELKALAKKHKVPMLGPRDAGLGLGDSDDDDAPPSSRESTSVIASHDVVPAPAASEDTPELFDSFTIDGTTTLEYIILTAPVQMQDDGMDIWTGQDIADDQSKAVRRIVTPKSQLPLKLIVVLDVFQTLDMARAMFQPVFQQYTAAKILVVGGPRRTDAHAVLNNTLLASWMGQLVLHLVQTRTWSVQPKYGVGATPQLLLGFGSGASVAAHFALVTAPQQPKLHVLNQALHGLVLVNGFCCTDGLKAKVQQLLHGLHQQTNDMECHEQLLTMLFSDAYLNQVSREKALMQFFQHRRGFLDHRTRPLLLQRLKGVLKHQDLRSVLSNLHLPLCLVQSSHNAWVAPAHSVHFQDKRRLATTLDDVFDPDNQSGGVHVSWLKGGHELTQERPTFLPLYVDQLVTAIQTAIQTQESRETTTLSTNKRDGANDDDDVAKKRAGLSLGDDDDALVVGLSTTGGTPETDDGPPLHARVRDLVALQGIKGVRQELVDRGIDVPLGHDDEVLWLLHRAIVADEAAEAAADAKKQAKRAKELDHERQVARQEQDKLQKKLRDKARQKARFQKDAEVFKTKEEARQVQQKRADVEWRERSSMESEDQHSRRRQVYDAKLEQWRDTNQHALVTVEALEEERKEKQEEALAIQQGLDRAAYRASLQANLWALQRKMEEGQVSLRGDKEGYGLDCTLASENIPALVAGIHCVIHDSTVVRNQKQTLLAQQQASQERQHTVQAQLNDCSRMYQTLVRMLERAETEKVIAKPEAGGTVRLLPATPQALRVLREKINALHQEMAHMNSIVAVANDEVLMFDRAMQSITVLQKRTDDALQTLVDKAKAMITEANVDLSAIREEQEAEAEADSKRLTLLHTLEARMQTVADERKRILSLETPFVDTNVYIAGTLQRVEKTILQTKLAEEQAKLQADVAGIESLAMQGKTRRGVLRTQGITLTEALVSLLAADTQLQELGARLKHTIEHEVQTKAKENAANVPPSQQRSVDHIRVTAVAARTPTEKQWVALDRLLTPTLYVTLPEADIQEMRLDPLYHTELTAVQVARLLTLPPRINLALPFLKSTAEIHAHGLLRQYTRGDGEAVFNSLDTAFAPPLIIHDLGLAMRKQLGAAVRLKPLEQCSTDELHWRACDHVLQRQADDDERSGALLPGGVTEAELRQLVTEPHSDHVVWRLLYQFGSLAPPPTVVVETLAQIVAAPEHCTMLVNTNQHAKLLEATQCRLRARQSATHEFLLHASAVHLTISIVFEGKFTAVGYQVGRLAAMLYYMGLDTPQPLGQVLYKEVALNTRESLGRLILRHAPTQRPLAQGTYHLVIGCPSETVYSIVVNCHLVSPVSDFIKQSKQLALTQQARLPIGRHEIGTLWQSMRLAERKLHLVQEASGEALTKAKDEEAKMAAMHATLEATHASDEATTNRAVVLQAIRDAERAFTKQCKLHAIRQEEAKDIQKGLQHLASMHADLLVERARLEKSLRDFRQHLPDATGRVEGHTAGFKIGYALGGADYHVIKTAKMRWRDIAALKGQLRTLLTSAQRVRRKYKKDKLALSSIERQWILLDRIRFPDFYLWEQESVQATDLLHESTVSPPGMDLTTQEKNLLSWTASELERVLTAPVNQLRRTELNLRKIILTFRDTKVSAVPQALLASWRTKSPLELKPEQREWVAVERVLHPELYSAKLQPVVPTHWTKANLLALIKTPEEQISILAPKERHLRDLIWHYDNVFCQEVVAPKVVPVTHHAIAHDQTGIKVEVDVDLRCRLVLQELDRAMANHNDMMDSSILHSAPQRFPTKVLRLELEKELDRLLLAQLYERETAEWKALASTLDQKDNDESSDSDPEAQLARQAKPKKGGKVDTKKAKPSFQKQKRAIQDALVPKTIEQEQFDLERKQLGPNGCMACHSSPCNWHPYLGDRLPTIQHRVHLLKDEIERVKRSKEGVLASTLCLSSVRGGGGPVSLRKMDLFVELTSECREWEKHMRLRAIDTELHATYNWSGDHFETVALHGFSQMQQTEKVQVALTREQNTLVAQIVTHEVMEDILEFMLEGWLFGVRESQRKVQGFVPSVYREGPITPHVLRTLPSLNPDPLQREADELQDMEDTKAKFGTPLDKWTPIEVDAQASLRQGKAVQEGSKVAIVLDETEQALKFGLFCMTLMYFRGLSLLQKQKKIWNTQASKQPDKETKPITLLQLERAKQQARHQTLEAANSKAKAALDRKYQREQERMQTYRNKLHAQHRLAKQETKAAVHIQRVFRGFLGRQAATKWKIRRAELEALRALEQAAATTMQRAYRGRLGRLAAEARRIELAEFIAQIRAEEAIVEEVGMQCVDVIQIGVALADLDSLFHRHSHRKIVNAQAMHRHLRWACDLGGDVECYHLCGIACLWLATLPWAKRVAAKLRDSAMVFPTIDEAYEAFTTYEAHEPQKNRMNVFCMAQTLVYLKRATEAKMWLETARKMPKVGSPDKEKRLDVLVATLTKTLAMKSLDLLSRSPRHRSPKRETKSAWTRATEIKVVTLSPPVAILAKEPEADTCDPTNNAQQHKTSNP</sequence>
<feature type="coiled-coil region" evidence="1">
    <location>
        <begin position="2350"/>
        <end position="2390"/>
    </location>
</feature>
<feature type="region of interest" description="Disordered" evidence="2">
    <location>
        <begin position="2683"/>
        <end position="2704"/>
    </location>
</feature>
<evidence type="ECO:0000313" key="4">
    <source>
        <dbReference type="EMBL" id="VFT89142.1"/>
    </source>
</evidence>
<dbReference type="InterPro" id="IPR011992">
    <property type="entry name" value="EF-hand-dom_pair"/>
</dbReference>
<reference evidence="4 5" key="1">
    <citation type="submission" date="2019-03" db="EMBL/GenBank/DDBJ databases">
        <authorList>
            <person name="Gaulin E."/>
            <person name="Dumas B."/>
        </authorList>
    </citation>
    <scope>NUCLEOTIDE SEQUENCE [LARGE SCALE GENOMIC DNA]</scope>
    <source>
        <strain evidence="4">CBS 568.67</strain>
    </source>
</reference>
<feature type="coiled-coil region" evidence="1">
    <location>
        <begin position="772"/>
        <end position="806"/>
    </location>
</feature>